<dbReference type="SUPFAM" id="SSF55874">
    <property type="entry name" value="ATPase domain of HSP90 chaperone/DNA topoisomerase II/histidine kinase"/>
    <property type="match status" value="1"/>
</dbReference>
<dbReference type="GO" id="GO:0005524">
    <property type="term" value="F:ATP binding"/>
    <property type="evidence" value="ECO:0007669"/>
    <property type="project" value="UniProtKB-KW"/>
</dbReference>
<evidence type="ECO:0000256" key="11">
    <source>
        <dbReference type="ARBA" id="ARBA00022989"/>
    </source>
</evidence>
<dbReference type="Pfam" id="PF07694">
    <property type="entry name" value="5TM-5TMR_LYT"/>
    <property type="match status" value="1"/>
</dbReference>
<evidence type="ECO:0000256" key="3">
    <source>
        <dbReference type="ARBA" id="ARBA00012438"/>
    </source>
</evidence>
<dbReference type="Gene3D" id="1.10.1760.20">
    <property type="match status" value="1"/>
</dbReference>
<dbReference type="Proteomes" id="UP000199280">
    <property type="component" value="Unassembled WGS sequence"/>
</dbReference>
<keyword evidence="7 14" id="KW-0812">Transmembrane</keyword>
<evidence type="ECO:0000313" key="20">
    <source>
        <dbReference type="Proteomes" id="UP000199280"/>
    </source>
</evidence>
<evidence type="ECO:0000313" key="18">
    <source>
        <dbReference type="EMBL" id="SEJ63698.1"/>
    </source>
</evidence>
<dbReference type="GO" id="GO:0000155">
    <property type="term" value="F:phosphorelay sensor kinase activity"/>
    <property type="evidence" value="ECO:0007669"/>
    <property type="project" value="InterPro"/>
</dbReference>
<evidence type="ECO:0000256" key="10">
    <source>
        <dbReference type="ARBA" id="ARBA00022840"/>
    </source>
</evidence>
<dbReference type="SMART" id="SM00387">
    <property type="entry name" value="HATPase_c"/>
    <property type="match status" value="1"/>
</dbReference>
<evidence type="ECO:0000313" key="19">
    <source>
        <dbReference type="Proteomes" id="UP000076878"/>
    </source>
</evidence>
<comment type="subcellular location">
    <subcellularLocation>
        <location evidence="2">Cell membrane</location>
        <topology evidence="2">Multi-pass membrane protein</topology>
    </subcellularLocation>
</comment>
<dbReference type="InterPro" id="IPR010559">
    <property type="entry name" value="Sig_transdc_His_kin_internal"/>
</dbReference>
<dbReference type="SUPFAM" id="SSF55781">
    <property type="entry name" value="GAF domain-like"/>
    <property type="match status" value="1"/>
</dbReference>
<accession>A0A143Z7V4</accession>
<keyword evidence="6" id="KW-0808">Transferase</keyword>
<evidence type="ECO:0000256" key="1">
    <source>
        <dbReference type="ARBA" id="ARBA00000085"/>
    </source>
</evidence>
<keyword evidence="12" id="KW-0902">Two-component regulatory system</keyword>
<dbReference type="EMBL" id="FJNB01000019">
    <property type="protein sequence ID" value="CZR06131.1"/>
    <property type="molecule type" value="Genomic_DNA"/>
</dbReference>
<dbReference type="OrthoDB" id="9776552at2"/>
<sequence length="582" mass="64252">MFNLFILILERVGLIIILAYLLMNVHYFRDRLGERQRLSTKLQLIVVFGIFAVISNYTGVEISRDQIISDQVLMKLSEGASLANTRVLTIGVAGLIGGPMVGTSVGVISGIIRFFQGGEEAYIYVISSILIGLISGLYGARTMHKNAYPTIKEGFMIGAVTEGVQMLSILLLSQDFQAAWDLVTFIAYPMILVNSMGTGIFLSIIGSTLRQVEQTRAVQTHDVLQLANATMPYFRSGMNEASCTEAAKIIQQLIKVSAVSITNTERILAYVGAASDHHIASNEILTELSKEVLRTGEIREVHSHDEIGCHHPGCPLEAALVIPLKAQGKTVGTLKLYFTDATKLTFVERQLAEGLGNIFSSQIELGEIELQSKLLQDAEIKSLQAQVNPHFFFNAINTVSALIRVDSEKARRLLIQLSNFFRANLQGARTNLIPLMKELTQVEAYRSLEQARFPDRYQVEISVEDGLEEVLVPPFLIQILLENAFRHAFGSRKTDNRVWIDVKGSPDGVFISVRDNGEGIDSERLEKLGKETLPSLEGTGSALENLNKRLISLFGEAAKLHFVSSPTGTTVYCTVPYQEREG</sequence>
<dbReference type="RefSeq" id="WP_068623917.1">
    <property type="nucleotide sequence ID" value="NZ_FJNB01000019.1"/>
</dbReference>
<feature type="transmembrane region" description="Helical" evidence="14">
    <location>
        <begin position="41"/>
        <end position="60"/>
    </location>
</feature>
<dbReference type="STRING" id="640938.TR210_2287"/>
<gene>
    <name evidence="18" type="ORF">SAMN05216375_12018</name>
    <name evidence="17" type="ORF">TR210_2287</name>
</gene>
<feature type="domain" description="Histidine kinase/HSP90-like ATPase" evidence="16">
    <location>
        <begin position="471"/>
        <end position="579"/>
    </location>
</feature>
<dbReference type="InterPro" id="IPR011620">
    <property type="entry name" value="Sig_transdc_His_kinase_LytS_TM"/>
</dbReference>
<feature type="domain" description="GAF" evidence="15">
    <location>
        <begin position="238"/>
        <end position="373"/>
    </location>
</feature>
<dbReference type="InterPro" id="IPR003594">
    <property type="entry name" value="HATPase_dom"/>
</dbReference>
<dbReference type="Pfam" id="PF02518">
    <property type="entry name" value="HATPase_c"/>
    <property type="match status" value="1"/>
</dbReference>
<dbReference type="PANTHER" id="PTHR34220">
    <property type="entry name" value="SENSOR HISTIDINE KINASE YPDA"/>
    <property type="match status" value="1"/>
</dbReference>
<evidence type="ECO:0000256" key="13">
    <source>
        <dbReference type="ARBA" id="ARBA00023136"/>
    </source>
</evidence>
<feature type="transmembrane region" description="Helical" evidence="14">
    <location>
        <begin position="121"/>
        <end position="141"/>
    </location>
</feature>
<reference evidence="17 19" key="1">
    <citation type="submission" date="2016-02" db="EMBL/GenBank/DDBJ databases">
        <authorList>
            <person name="Wen L."/>
            <person name="He K."/>
            <person name="Yang H."/>
        </authorList>
    </citation>
    <scope>NUCLEOTIDE SEQUENCE [LARGE SCALE GENOMIC DNA]</scope>
    <source>
        <strain evidence="17">Trichococcus_R210</strain>
    </source>
</reference>
<keyword evidence="4" id="KW-1003">Cell membrane</keyword>
<evidence type="ECO:0000259" key="16">
    <source>
        <dbReference type="SMART" id="SM00387"/>
    </source>
</evidence>
<keyword evidence="9 17" id="KW-0418">Kinase</keyword>
<evidence type="ECO:0000256" key="14">
    <source>
        <dbReference type="SAM" id="Phobius"/>
    </source>
</evidence>
<dbReference type="InterPro" id="IPR050640">
    <property type="entry name" value="Bact_2-comp_sensor_kinase"/>
</dbReference>
<dbReference type="InterPro" id="IPR003018">
    <property type="entry name" value="GAF"/>
</dbReference>
<evidence type="ECO:0000256" key="5">
    <source>
        <dbReference type="ARBA" id="ARBA00022553"/>
    </source>
</evidence>
<evidence type="ECO:0000256" key="8">
    <source>
        <dbReference type="ARBA" id="ARBA00022741"/>
    </source>
</evidence>
<feature type="transmembrane region" description="Helical" evidence="14">
    <location>
        <begin position="12"/>
        <end position="29"/>
    </location>
</feature>
<evidence type="ECO:0000256" key="12">
    <source>
        <dbReference type="ARBA" id="ARBA00023012"/>
    </source>
</evidence>
<organism evidence="17 19">
    <name type="scientific">Trichococcus ilyis</name>
    <dbReference type="NCBI Taxonomy" id="640938"/>
    <lineage>
        <taxon>Bacteria</taxon>
        <taxon>Bacillati</taxon>
        <taxon>Bacillota</taxon>
        <taxon>Bacilli</taxon>
        <taxon>Lactobacillales</taxon>
        <taxon>Carnobacteriaceae</taxon>
        <taxon>Trichococcus</taxon>
    </lineage>
</organism>
<dbReference type="Pfam" id="PF01590">
    <property type="entry name" value="GAF"/>
    <property type="match status" value="1"/>
</dbReference>
<dbReference type="InterPro" id="IPR029016">
    <property type="entry name" value="GAF-like_dom_sf"/>
</dbReference>
<dbReference type="EC" id="2.7.13.3" evidence="3"/>
<keyword evidence="8" id="KW-0547">Nucleotide-binding</keyword>
<dbReference type="Gene3D" id="3.30.450.40">
    <property type="match status" value="1"/>
</dbReference>
<dbReference type="GO" id="GO:0005886">
    <property type="term" value="C:plasma membrane"/>
    <property type="evidence" value="ECO:0007669"/>
    <property type="project" value="UniProtKB-SubCell"/>
</dbReference>
<evidence type="ECO:0000256" key="2">
    <source>
        <dbReference type="ARBA" id="ARBA00004651"/>
    </source>
</evidence>
<feature type="transmembrane region" description="Helical" evidence="14">
    <location>
        <begin position="87"/>
        <end position="115"/>
    </location>
</feature>
<dbReference type="PANTHER" id="PTHR34220:SF7">
    <property type="entry name" value="SENSOR HISTIDINE KINASE YPDA"/>
    <property type="match status" value="1"/>
</dbReference>
<evidence type="ECO:0000256" key="7">
    <source>
        <dbReference type="ARBA" id="ARBA00022692"/>
    </source>
</evidence>
<dbReference type="InterPro" id="IPR036890">
    <property type="entry name" value="HATPase_C_sf"/>
</dbReference>
<reference evidence="18 20" key="2">
    <citation type="submission" date="2016-10" db="EMBL/GenBank/DDBJ databases">
        <authorList>
            <person name="Varghese N."/>
            <person name="Submissions S."/>
        </authorList>
    </citation>
    <scope>NUCLEOTIDE SEQUENCE [LARGE SCALE GENOMIC DNA]</scope>
    <source>
        <strain evidence="18 20">DSM 22150</strain>
    </source>
</reference>
<keyword evidence="5" id="KW-0597">Phosphoprotein</keyword>
<evidence type="ECO:0000256" key="4">
    <source>
        <dbReference type="ARBA" id="ARBA00022475"/>
    </source>
</evidence>
<dbReference type="GO" id="GO:0071555">
    <property type="term" value="P:cell wall organization"/>
    <property type="evidence" value="ECO:0007669"/>
    <property type="project" value="InterPro"/>
</dbReference>
<protein>
    <recommendedName>
        <fullName evidence="3">histidine kinase</fullName>
        <ecNumber evidence="3">2.7.13.3</ecNumber>
    </recommendedName>
</protein>
<feature type="transmembrane region" description="Helical" evidence="14">
    <location>
        <begin position="185"/>
        <end position="206"/>
    </location>
</feature>
<dbReference type="EMBL" id="FNYT01000020">
    <property type="protein sequence ID" value="SEJ63698.1"/>
    <property type="molecule type" value="Genomic_DNA"/>
</dbReference>
<evidence type="ECO:0000259" key="15">
    <source>
        <dbReference type="SMART" id="SM00065"/>
    </source>
</evidence>
<keyword evidence="20" id="KW-1185">Reference proteome</keyword>
<evidence type="ECO:0000256" key="6">
    <source>
        <dbReference type="ARBA" id="ARBA00022679"/>
    </source>
</evidence>
<name>A0A143Z7V4_9LACT</name>
<keyword evidence="13 14" id="KW-0472">Membrane</keyword>
<keyword evidence="11 14" id="KW-1133">Transmembrane helix</keyword>
<comment type="catalytic activity">
    <reaction evidence="1">
        <text>ATP + protein L-histidine = ADP + protein N-phospho-L-histidine.</text>
        <dbReference type="EC" id="2.7.13.3"/>
    </reaction>
</comment>
<evidence type="ECO:0000256" key="9">
    <source>
        <dbReference type="ARBA" id="ARBA00022777"/>
    </source>
</evidence>
<dbReference type="Proteomes" id="UP000076878">
    <property type="component" value="Unassembled WGS sequence"/>
</dbReference>
<feature type="transmembrane region" description="Helical" evidence="14">
    <location>
        <begin position="153"/>
        <end position="173"/>
    </location>
</feature>
<dbReference type="AlphaFoldDB" id="A0A143Z7V4"/>
<proteinExistence type="predicted"/>
<evidence type="ECO:0000313" key="17">
    <source>
        <dbReference type="EMBL" id="CZR06131.1"/>
    </source>
</evidence>
<keyword evidence="10" id="KW-0067">ATP-binding</keyword>
<dbReference type="Gene3D" id="3.30.565.10">
    <property type="entry name" value="Histidine kinase-like ATPase, C-terminal domain"/>
    <property type="match status" value="1"/>
</dbReference>
<dbReference type="Pfam" id="PF06580">
    <property type="entry name" value="His_kinase"/>
    <property type="match status" value="1"/>
</dbReference>
<dbReference type="SMART" id="SM00065">
    <property type="entry name" value="GAF"/>
    <property type="match status" value="1"/>
</dbReference>